<feature type="compositionally biased region" description="Pro residues" evidence="1">
    <location>
        <begin position="7"/>
        <end position="27"/>
    </location>
</feature>
<gene>
    <name evidence="3" type="ORF">ACH407_30200</name>
</gene>
<name>A0ABW7UDV9_9ACTN</name>
<reference evidence="3 4" key="1">
    <citation type="submission" date="2024-10" db="EMBL/GenBank/DDBJ databases">
        <title>The Natural Products Discovery Center: Release of the First 8490 Sequenced Strains for Exploring Actinobacteria Biosynthetic Diversity.</title>
        <authorList>
            <person name="Kalkreuter E."/>
            <person name="Kautsar S.A."/>
            <person name="Yang D."/>
            <person name="Bader C.D."/>
            <person name="Teijaro C.N."/>
            <person name="Fluegel L."/>
            <person name="Davis C.M."/>
            <person name="Simpson J.R."/>
            <person name="Lauterbach L."/>
            <person name="Steele A.D."/>
            <person name="Gui C."/>
            <person name="Meng S."/>
            <person name="Li G."/>
            <person name="Viehrig K."/>
            <person name="Ye F."/>
            <person name="Su P."/>
            <person name="Kiefer A.F."/>
            <person name="Nichols A."/>
            <person name="Cepeda A.J."/>
            <person name="Yan W."/>
            <person name="Fan B."/>
            <person name="Jiang Y."/>
            <person name="Adhikari A."/>
            <person name="Zheng C.-J."/>
            <person name="Schuster L."/>
            <person name="Cowan T.M."/>
            <person name="Smanski M.J."/>
            <person name="Chevrette M.G."/>
            <person name="De Carvalho L.P.S."/>
            <person name="Shen B."/>
        </authorList>
    </citation>
    <scope>NUCLEOTIDE SEQUENCE [LARGE SCALE GENOMIC DNA]</scope>
    <source>
        <strain evidence="3 4">NPDC020602</strain>
    </source>
</reference>
<feature type="transmembrane region" description="Helical" evidence="2">
    <location>
        <begin position="418"/>
        <end position="436"/>
    </location>
</feature>
<feature type="transmembrane region" description="Helical" evidence="2">
    <location>
        <begin position="252"/>
        <end position="272"/>
    </location>
</feature>
<feature type="compositionally biased region" description="Polar residues" evidence="1">
    <location>
        <begin position="790"/>
        <end position="807"/>
    </location>
</feature>
<keyword evidence="2" id="KW-1133">Transmembrane helix</keyword>
<feature type="region of interest" description="Disordered" evidence="1">
    <location>
        <begin position="1"/>
        <end position="27"/>
    </location>
</feature>
<evidence type="ECO:0000313" key="3">
    <source>
        <dbReference type="EMBL" id="MFI1717815.1"/>
    </source>
</evidence>
<evidence type="ECO:0000313" key="4">
    <source>
        <dbReference type="Proteomes" id="UP001611339"/>
    </source>
</evidence>
<feature type="transmembrane region" description="Helical" evidence="2">
    <location>
        <begin position="304"/>
        <end position="324"/>
    </location>
</feature>
<keyword evidence="2" id="KW-0472">Membrane</keyword>
<keyword evidence="2" id="KW-0812">Transmembrane</keyword>
<dbReference type="EMBL" id="JBIRUI010000017">
    <property type="protein sequence ID" value="MFI1717815.1"/>
    <property type="molecule type" value="Genomic_DNA"/>
</dbReference>
<dbReference type="InterPro" id="IPR018580">
    <property type="entry name" value="Uncharacterised_YfhO"/>
</dbReference>
<evidence type="ECO:0000256" key="1">
    <source>
        <dbReference type="SAM" id="MobiDB-lite"/>
    </source>
</evidence>
<dbReference type="PANTHER" id="PTHR38454">
    <property type="entry name" value="INTEGRAL MEMBRANE PROTEIN-RELATED"/>
    <property type="match status" value="1"/>
</dbReference>
<sequence>MPNATRPQPPSVRPAGPPPPPPSRAPAPVPAPALAALLSVLAVCGGDAVARVFPFGPRHRAVNDLANQFVPFHAHLWDLLHGRADGGLLLDWQSGWGTSFLPDYGTYLSSPFAPLVALFPRGDIEYAVYGITVLKTAVAAAAMTFLLRRTGPEGRWWWAAVLGASYALCGWSLAEGTYNTMWLDGLIAFPLLCLVGEWVREGRRPLLGPLVVAVCWLANFYTAYMATLGAALVLLVRLAVTDSFRWRPLLRAALTTVLGTGLAAPVLVPVLLGSRHAHPGVVRDFAPAAGTDFLARLLPVTYSFATPAAFVCTAVPLLAGALLFRRDAPGRERWLWGGLCAAVALSMQWGPTHLVWHVFATPNGSPYRQTFVLSGVLVLAAWTGLARGLPDRRSLLGGAAVVLALTAGALPSPLLTPWSLLLAGVGLAAVAGALLLPGRGRYGVLAALLVTGTLVGQAAATTAHADRERLARLDDYPPWGAEHERRAAALAAADGWPAYRTDSGLPRVAGNDPLLLGGQGAAYYSSHTPAVLTETLAALGGGWTSRGRNLLSLDNPVTDALFGVGARWRDGEVVRTDAHLPLVTVRPPGPPPVYGPSPFRNQELLLGARVYEPPHAGACRVGTEVFLWSPDATGTAALGARKTHLLGGGPKRRAALTSLGVQRVPGLKPDLPAPGELGCLDHGRLRAAVTALRARAATSVRVTSSGIQATLPPGATGTAVVAAPHIAGWHCDGADPTSYGGLLAVPAGSGELSCAFRPPGLRAGLAAGALAALGLAGVAVAGRRPRQDRAITSPTAAPVGGTTSAVSRSADGR</sequence>
<organism evidence="3 4">
    <name type="scientific">Streptomyces litmocidini</name>
    <dbReference type="NCBI Taxonomy" id="67318"/>
    <lineage>
        <taxon>Bacteria</taxon>
        <taxon>Bacillati</taxon>
        <taxon>Actinomycetota</taxon>
        <taxon>Actinomycetes</taxon>
        <taxon>Kitasatosporales</taxon>
        <taxon>Streptomycetaceae</taxon>
        <taxon>Streptomyces</taxon>
    </lineage>
</organism>
<evidence type="ECO:0000256" key="2">
    <source>
        <dbReference type="SAM" id="Phobius"/>
    </source>
</evidence>
<feature type="transmembrane region" description="Helical" evidence="2">
    <location>
        <begin position="371"/>
        <end position="388"/>
    </location>
</feature>
<feature type="transmembrane region" description="Helical" evidence="2">
    <location>
        <begin position="126"/>
        <end position="144"/>
    </location>
</feature>
<accession>A0ABW7UDV9</accession>
<dbReference type="Pfam" id="PF09586">
    <property type="entry name" value="YfhO"/>
    <property type="match status" value="1"/>
</dbReference>
<protein>
    <submittedName>
        <fullName evidence="3">YfhO family protein</fullName>
    </submittedName>
</protein>
<feature type="transmembrane region" description="Helical" evidence="2">
    <location>
        <begin position="395"/>
        <end position="412"/>
    </location>
</feature>
<dbReference type="Proteomes" id="UP001611339">
    <property type="component" value="Unassembled WGS sequence"/>
</dbReference>
<feature type="region of interest" description="Disordered" evidence="1">
    <location>
        <begin position="784"/>
        <end position="813"/>
    </location>
</feature>
<proteinExistence type="predicted"/>
<dbReference type="PANTHER" id="PTHR38454:SF1">
    <property type="entry name" value="INTEGRAL MEMBRANE PROTEIN"/>
    <property type="match status" value="1"/>
</dbReference>
<feature type="transmembrane region" description="Helical" evidence="2">
    <location>
        <begin position="336"/>
        <end position="359"/>
    </location>
</feature>
<feature type="transmembrane region" description="Helical" evidence="2">
    <location>
        <begin position="443"/>
        <end position="460"/>
    </location>
</feature>
<feature type="transmembrane region" description="Helical" evidence="2">
    <location>
        <begin position="211"/>
        <end position="240"/>
    </location>
</feature>
<keyword evidence="4" id="KW-1185">Reference proteome</keyword>
<dbReference type="RefSeq" id="WP_398712289.1">
    <property type="nucleotide sequence ID" value="NZ_JBIRUI010000017.1"/>
</dbReference>
<comment type="caution">
    <text evidence="3">The sequence shown here is derived from an EMBL/GenBank/DDBJ whole genome shotgun (WGS) entry which is preliminary data.</text>
</comment>
<feature type="transmembrane region" description="Helical" evidence="2">
    <location>
        <begin position="156"/>
        <end position="174"/>
    </location>
</feature>
<feature type="transmembrane region" description="Helical" evidence="2">
    <location>
        <begin position="763"/>
        <end position="782"/>
    </location>
</feature>